<dbReference type="PANTHER" id="PTHR47255:SF4">
    <property type="entry name" value="GATA ZINC FINGER DOMAIN-CONTAINING PROTEIN 12"/>
    <property type="match status" value="1"/>
</dbReference>
<dbReference type="GO" id="GO:0043565">
    <property type="term" value="F:sequence-specific DNA binding"/>
    <property type="evidence" value="ECO:0007669"/>
    <property type="project" value="InterPro"/>
</dbReference>
<dbReference type="EMBL" id="CP054546">
    <property type="protein sequence ID" value="QSL66939.1"/>
    <property type="molecule type" value="Genomic_DNA"/>
</dbReference>
<dbReference type="Proteomes" id="UP000663699">
    <property type="component" value="Chromosome 15"/>
</dbReference>
<sequence length="500" mass="57510">MDLARPAFFSRKNDTLGEKIASGFGLPVYSRPQVIPEENSHKYRTIEESGVLASCISQSRQALLQGLIFKKFSRRDCAERQGDEPERANSRQRVSKIGSFTLDIELFSFPETAFYVVKYAEKTDNSTSYDSIEDGEQHGNTDTLFSCKNRNTLNSADDDMNVVGSENMHDDSAFAPETNYLYFFEKYFSDIFENDALKVEKTSRAVERLKSVSSNPDFKHILHLIMTGKATIEQKTIFNLYMTSQLQKLPSNYNEKTIISSIFQKKCVENDNNNKKATKTKKKRKNPGEKWILPKDIIIEKLDAKEPFEVLLSFIYTEDSVHQQFQPITLKISSCSQKLWDFISKYSNDKEKVHETMSKILIGKRSEKLYFQYRITIIDAKTYKNESEERISAISRNKKSILPQKRKTIDDNDGISLSSTNNKYKSPIISKKTEKKHIIYKNWSCNICNTTETPLKRRGPDGPGTLCNACGMKWKGGKKILISKEYDKTNKTHLENKDQN</sequence>
<evidence type="ECO:0000259" key="5">
    <source>
        <dbReference type="PROSITE" id="PS50114"/>
    </source>
</evidence>
<accession>A0A899G6A7</accession>
<reference evidence="6" key="1">
    <citation type="submission" date="2020-06" db="EMBL/GenBank/DDBJ databases">
        <title>Genomes of multiple members of Pneumocystis genus reveal paths to human pathogen Pneumocystis jirovecii.</title>
        <authorList>
            <person name="Cisse O.H."/>
            <person name="Ma L."/>
            <person name="Dekker J."/>
            <person name="Khil P."/>
            <person name="Jo J."/>
            <person name="Brenchley J."/>
            <person name="Blair R."/>
            <person name="Pahar B."/>
            <person name="Chabe M."/>
            <person name="Van Rompay K.A."/>
            <person name="Keesler R."/>
            <person name="Sukura A."/>
            <person name="Hirsch V."/>
            <person name="Kutty G."/>
            <person name="Liu Y."/>
            <person name="Peng L."/>
            <person name="Chen J."/>
            <person name="Song J."/>
            <person name="Weissenbacher-Lang C."/>
            <person name="Xu J."/>
            <person name="Upham N.S."/>
            <person name="Stajich J.E."/>
            <person name="Cuomo C.A."/>
            <person name="Cushion M.T."/>
            <person name="Kovacs J.A."/>
        </authorList>
    </citation>
    <scope>NUCLEOTIDE SEQUENCE</scope>
    <source>
        <strain evidence="6">2A</strain>
    </source>
</reference>
<evidence type="ECO:0000256" key="4">
    <source>
        <dbReference type="PROSITE-ProRule" id="PRU00094"/>
    </source>
</evidence>
<organism evidence="6 7">
    <name type="scientific">Pneumocystis wakefieldiae</name>
    <dbReference type="NCBI Taxonomy" id="38082"/>
    <lineage>
        <taxon>Eukaryota</taxon>
        <taxon>Fungi</taxon>
        <taxon>Dikarya</taxon>
        <taxon>Ascomycota</taxon>
        <taxon>Taphrinomycotina</taxon>
        <taxon>Pneumocystomycetes</taxon>
        <taxon>Pneumocystaceae</taxon>
        <taxon>Pneumocystis</taxon>
    </lineage>
</organism>
<dbReference type="InterPro" id="IPR013088">
    <property type="entry name" value="Znf_NHR/GATA"/>
</dbReference>
<protein>
    <recommendedName>
        <fullName evidence="5">GATA-type domain-containing protein</fullName>
    </recommendedName>
</protein>
<dbReference type="OrthoDB" id="2162994at2759"/>
<evidence type="ECO:0000313" key="6">
    <source>
        <dbReference type="EMBL" id="QSL66939.1"/>
    </source>
</evidence>
<dbReference type="PROSITE" id="PS50114">
    <property type="entry name" value="GATA_ZN_FINGER_2"/>
    <property type="match status" value="1"/>
</dbReference>
<keyword evidence="1" id="KW-0479">Metal-binding</keyword>
<keyword evidence="7" id="KW-1185">Reference proteome</keyword>
<keyword evidence="3" id="KW-0862">Zinc</keyword>
<dbReference type="Pfam" id="PF00320">
    <property type="entry name" value="GATA"/>
    <property type="match status" value="1"/>
</dbReference>
<keyword evidence="2 4" id="KW-0863">Zinc-finger</keyword>
<dbReference type="GO" id="GO:0006355">
    <property type="term" value="P:regulation of DNA-templated transcription"/>
    <property type="evidence" value="ECO:0007669"/>
    <property type="project" value="InterPro"/>
</dbReference>
<dbReference type="AlphaFoldDB" id="A0A899G6A7"/>
<dbReference type="GO" id="GO:0008270">
    <property type="term" value="F:zinc ion binding"/>
    <property type="evidence" value="ECO:0007669"/>
    <property type="project" value="UniProtKB-KW"/>
</dbReference>
<dbReference type="InterPro" id="IPR052138">
    <property type="entry name" value="GATA_ZnFinger_Domain"/>
</dbReference>
<name>A0A899G6A7_9ASCO</name>
<feature type="domain" description="GATA-type" evidence="5">
    <location>
        <begin position="444"/>
        <end position="475"/>
    </location>
</feature>
<dbReference type="CDD" id="cd00202">
    <property type="entry name" value="ZnF_GATA"/>
    <property type="match status" value="1"/>
</dbReference>
<dbReference type="SMART" id="SM00401">
    <property type="entry name" value="ZnF_GATA"/>
    <property type="match status" value="1"/>
</dbReference>
<proteinExistence type="predicted"/>
<evidence type="ECO:0000313" key="7">
    <source>
        <dbReference type="Proteomes" id="UP000663699"/>
    </source>
</evidence>
<dbReference type="Gene3D" id="3.30.50.10">
    <property type="entry name" value="Erythroid Transcription Factor GATA-1, subunit A"/>
    <property type="match status" value="1"/>
</dbReference>
<dbReference type="SUPFAM" id="SSF57716">
    <property type="entry name" value="Glucocorticoid receptor-like (DNA-binding domain)"/>
    <property type="match status" value="1"/>
</dbReference>
<dbReference type="PANTHER" id="PTHR47255">
    <property type="entry name" value="GATA TRANSCRIPTION FACTOR 22-RELATED"/>
    <property type="match status" value="1"/>
</dbReference>
<gene>
    <name evidence="6" type="ORF">MERGE_001326</name>
</gene>
<dbReference type="InterPro" id="IPR000679">
    <property type="entry name" value="Znf_GATA"/>
</dbReference>
<evidence type="ECO:0000256" key="2">
    <source>
        <dbReference type="ARBA" id="ARBA00022771"/>
    </source>
</evidence>
<evidence type="ECO:0000256" key="3">
    <source>
        <dbReference type="ARBA" id="ARBA00022833"/>
    </source>
</evidence>
<evidence type="ECO:0000256" key="1">
    <source>
        <dbReference type="ARBA" id="ARBA00022723"/>
    </source>
</evidence>